<organism evidence="2 3">
    <name type="scientific">Thalassiosira oceanica</name>
    <name type="common">Marine diatom</name>
    <dbReference type="NCBI Taxonomy" id="159749"/>
    <lineage>
        <taxon>Eukaryota</taxon>
        <taxon>Sar</taxon>
        <taxon>Stramenopiles</taxon>
        <taxon>Ochrophyta</taxon>
        <taxon>Bacillariophyta</taxon>
        <taxon>Coscinodiscophyceae</taxon>
        <taxon>Thalassiosirophycidae</taxon>
        <taxon>Thalassiosirales</taxon>
        <taxon>Thalassiosiraceae</taxon>
        <taxon>Thalassiosira</taxon>
    </lineage>
</organism>
<gene>
    <name evidence="2" type="ORF">THAOC_37497</name>
</gene>
<reference evidence="2 3" key="1">
    <citation type="journal article" date="2012" name="Genome Biol.">
        <title>Genome and low-iron response of an oceanic diatom adapted to chronic iron limitation.</title>
        <authorList>
            <person name="Lommer M."/>
            <person name="Specht M."/>
            <person name="Roy A.S."/>
            <person name="Kraemer L."/>
            <person name="Andreson R."/>
            <person name="Gutowska M.A."/>
            <person name="Wolf J."/>
            <person name="Bergner S.V."/>
            <person name="Schilhabel M.B."/>
            <person name="Klostermeier U.C."/>
            <person name="Beiko R.G."/>
            <person name="Rosenstiel P."/>
            <person name="Hippler M."/>
            <person name="Laroche J."/>
        </authorList>
    </citation>
    <scope>NUCLEOTIDE SEQUENCE [LARGE SCALE GENOMIC DNA]</scope>
    <source>
        <strain evidence="2 3">CCMP1005</strain>
    </source>
</reference>
<name>K0R026_THAOC</name>
<protein>
    <submittedName>
        <fullName evidence="2">Uncharacterized protein</fullName>
    </submittedName>
</protein>
<sequence>MEGIRLRSPTRGGRPDSSSDSGDLGRCLRIFRTPSSRGDSRSKDRWSPRARSAGTHHKVDSLVGFEVGKALLSYVRWRPPAARHDGHEKADLILCRRFQSGPVIISGEA</sequence>
<evidence type="ECO:0000256" key="1">
    <source>
        <dbReference type="SAM" id="MobiDB-lite"/>
    </source>
</evidence>
<proteinExistence type="predicted"/>
<feature type="compositionally biased region" description="Low complexity" evidence="1">
    <location>
        <begin position="11"/>
        <end position="25"/>
    </location>
</feature>
<feature type="compositionally biased region" description="Basic and acidic residues" evidence="1">
    <location>
        <begin position="38"/>
        <end position="47"/>
    </location>
</feature>
<keyword evidence="3" id="KW-1185">Reference proteome</keyword>
<evidence type="ECO:0000313" key="3">
    <source>
        <dbReference type="Proteomes" id="UP000266841"/>
    </source>
</evidence>
<dbReference type="EMBL" id="AGNL01050314">
    <property type="protein sequence ID" value="EJK44004.1"/>
    <property type="molecule type" value="Genomic_DNA"/>
</dbReference>
<accession>K0R026</accession>
<comment type="caution">
    <text evidence="2">The sequence shown here is derived from an EMBL/GenBank/DDBJ whole genome shotgun (WGS) entry which is preliminary data.</text>
</comment>
<dbReference type="AlphaFoldDB" id="K0R026"/>
<evidence type="ECO:0000313" key="2">
    <source>
        <dbReference type="EMBL" id="EJK44004.1"/>
    </source>
</evidence>
<dbReference type="Proteomes" id="UP000266841">
    <property type="component" value="Unassembled WGS sequence"/>
</dbReference>
<feature type="region of interest" description="Disordered" evidence="1">
    <location>
        <begin position="1"/>
        <end position="54"/>
    </location>
</feature>